<dbReference type="EMBL" id="JBANQN010000008">
    <property type="protein sequence ID" value="KAK6782567.1"/>
    <property type="molecule type" value="Genomic_DNA"/>
</dbReference>
<protein>
    <submittedName>
        <fullName evidence="1">Uncharacterized protein</fullName>
    </submittedName>
</protein>
<gene>
    <name evidence="1" type="ORF">RDI58_020363</name>
</gene>
<name>A0AAN8TCB1_SOLBU</name>
<dbReference type="Proteomes" id="UP001371456">
    <property type="component" value="Unassembled WGS sequence"/>
</dbReference>
<sequence length="40" mass="4883">MTRKRRTFGQKIATAFGHQKKLNQKHPMKRYSLLYYTLLQ</sequence>
<keyword evidence="2" id="KW-1185">Reference proteome</keyword>
<dbReference type="AlphaFoldDB" id="A0AAN8TCB1"/>
<evidence type="ECO:0000313" key="2">
    <source>
        <dbReference type="Proteomes" id="UP001371456"/>
    </source>
</evidence>
<organism evidence="1 2">
    <name type="scientific">Solanum bulbocastanum</name>
    <name type="common">Wild potato</name>
    <dbReference type="NCBI Taxonomy" id="147425"/>
    <lineage>
        <taxon>Eukaryota</taxon>
        <taxon>Viridiplantae</taxon>
        <taxon>Streptophyta</taxon>
        <taxon>Embryophyta</taxon>
        <taxon>Tracheophyta</taxon>
        <taxon>Spermatophyta</taxon>
        <taxon>Magnoliopsida</taxon>
        <taxon>eudicotyledons</taxon>
        <taxon>Gunneridae</taxon>
        <taxon>Pentapetalae</taxon>
        <taxon>asterids</taxon>
        <taxon>lamiids</taxon>
        <taxon>Solanales</taxon>
        <taxon>Solanaceae</taxon>
        <taxon>Solanoideae</taxon>
        <taxon>Solaneae</taxon>
        <taxon>Solanum</taxon>
    </lineage>
</organism>
<comment type="caution">
    <text evidence="1">The sequence shown here is derived from an EMBL/GenBank/DDBJ whole genome shotgun (WGS) entry which is preliminary data.</text>
</comment>
<reference evidence="1 2" key="1">
    <citation type="submission" date="2024-02" db="EMBL/GenBank/DDBJ databases">
        <title>de novo genome assembly of Solanum bulbocastanum strain 11H21.</title>
        <authorList>
            <person name="Hosaka A.J."/>
        </authorList>
    </citation>
    <scope>NUCLEOTIDE SEQUENCE [LARGE SCALE GENOMIC DNA]</scope>
    <source>
        <tissue evidence="1">Young leaves</tissue>
    </source>
</reference>
<evidence type="ECO:0000313" key="1">
    <source>
        <dbReference type="EMBL" id="KAK6782567.1"/>
    </source>
</evidence>
<proteinExistence type="predicted"/>
<accession>A0AAN8TCB1</accession>